<dbReference type="Proteomes" id="UP000037069">
    <property type="component" value="Unassembled WGS sequence"/>
</dbReference>
<dbReference type="Gene3D" id="3.30.70.330">
    <property type="match status" value="1"/>
</dbReference>
<reference evidence="5 6" key="1">
    <citation type="journal article" date="2015" name="Nat. Commun.">
        <title>Lucilia cuprina genome unlocks parasitic fly biology to underpin future interventions.</title>
        <authorList>
            <person name="Anstead C.A."/>
            <person name="Korhonen P.K."/>
            <person name="Young N.D."/>
            <person name="Hall R.S."/>
            <person name="Jex A.R."/>
            <person name="Murali S.C."/>
            <person name="Hughes D.S."/>
            <person name="Lee S.F."/>
            <person name="Perry T."/>
            <person name="Stroehlein A.J."/>
            <person name="Ansell B.R."/>
            <person name="Breugelmans B."/>
            <person name="Hofmann A."/>
            <person name="Qu J."/>
            <person name="Dugan S."/>
            <person name="Lee S.L."/>
            <person name="Chao H."/>
            <person name="Dinh H."/>
            <person name="Han Y."/>
            <person name="Doddapaneni H.V."/>
            <person name="Worley K.C."/>
            <person name="Muzny D.M."/>
            <person name="Ioannidis P."/>
            <person name="Waterhouse R.M."/>
            <person name="Zdobnov E.M."/>
            <person name="James P.J."/>
            <person name="Bagnall N.H."/>
            <person name="Kotze A.C."/>
            <person name="Gibbs R.A."/>
            <person name="Richards S."/>
            <person name="Batterham P."/>
            <person name="Gasser R.B."/>
        </authorList>
    </citation>
    <scope>NUCLEOTIDE SEQUENCE [LARGE SCALE GENOMIC DNA]</scope>
    <source>
        <strain evidence="5 6">LS</strain>
        <tissue evidence="5">Full body</tissue>
    </source>
</reference>
<comment type="caution">
    <text evidence="5">The sequence shown here is derived from an EMBL/GenBank/DDBJ whole genome shotgun (WGS) entry which is preliminary data.</text>
</comment>
<gene>
    <name evidence="5" type="ORF">FF38_03901</name>
</gene>
<dbReference type="OrthoDB" id="1748655at2759"/>
<sequence>METTIFSFKIFSSILLREERKKGKKSKGTVISLQSFLSNGDVPAGTTQVAKNIRNVDGEDSDDGGKVLTVVCQLPTAPRANRIFDDNSIPHKAPFIAYVTNLPFDVKEDDIYEYFNANNVRSVRLPREDGETGRVRGFGYVEFESRDDLIHSLGIPDPTIKGRRIRIDLSNENEQNSRQRGMRRGYDSSNVEGRESTNWRRDNNQKRDSYNFGNERNLNRDQKSTSDGDFNSPGSWRQKNLSNSTTVSSPDQIHQKDRYASQEDKTSTSERPKLMLKPRTLPIPELDVQLQVPFKSKINDDSKFTGTSAEKVFGSAKPVDTTARDLEIEERLADVRRQDNLRKEIIKTTNDFNELNIAMNEKVTNLDQNWRQQQYTTDDKHDKKYLRTDKHRENVRDNRKKYQDRSEGSDAQKNRDVKPKDAIKSKREIKTDRQTYKNTHNQNENAIQSSNMYSGLDEVSD</sequence>
<feature type="region of interest" description="Disordered" evidence="3">
    <location>
        <begin position="166"/>
        <end position="279"/>
    </location>
</feature>
<dbReference type="GO" id="GO:0005634">
    <property type="term" value="C:nucleus"/>
    <property type="evidence" value="ECO:0007669"/>
    <property type="project" value="TreeGrafter"/>
</dbReference>
<protein>
    <recommendedName>
        <fullName evidence="4">RRM domain-containing protein</fullName>
    </recommendedName>
</protein>
<evidence type="ECO:0000256" key="2">
    <source>
        <dbReference type="PROSITE-ProRule" id="PRU00176"/>
    </source>
</evidence>
<feature type="compositionally biased region" description="Basic and acidic residues" evidence="3">
    <location>
        <begin position="217"/>
        <end position="226"/>
    </location>
</feature>
<accession>A0A0L0C868</accession>
<evidence type="ECO:0000313" key="6">
    <source>
        <dbReference type="Proteomes" id="UP000037069"/>
    </source>
</evidence>
<keyword evidence="1 2" id="KW-0694">RNA-binding</keyword>
<proteinExistence type="predicted"/>
<dbReference type="SMART" id="SM00360">
    <property type="entry name" value="RRM"/>
    <property type="match status" value="1"/>
</dbReference>
<evidence type="ECO:0000256" key="1">
    <source>
        <dbReference type="ARBA" id="ARBA00022884"/>
    </source>
</evidence>
<dbReference type="InterPro" id="IPR033107">
    <property type="entry name" value="EIF-4B_RRM"/>
</dbReference>
<evidence type="ECO:0000313" key="5">
    <source>
        <dbReference type="EMBL" id="KNC27609.1"/>
    </source>
</evidence>
<dbReference type="CDD" id="cd12402">
    <property type="entry name" value="RRM_eIF4B"/>
    <property type="match status" value="1"/>
</dbReference>
<dbReference type="InterPro" id="IPR012677">
    <property type="entry name" value="Nucleotide-bd_a/b_plait_sf"/>
</dbReference>
<dbReference type="Pfam" id="PF00076">
    <property type="entry name" value="RRM_1"/>
    <property type="match status" value="1"/>
</dbReference>
<dbReference type="PROSITE" id="PS50102">
    <property type="entry name" value="RRM"/>
    <property type="match status" value="1"/>
</dbReference>
<feature type="compositionally biased region" description="Basic and acidic residues" evidence="3">
    <location>
        <begin position="377"/>
        <end position="435"/>
    </location>
</feature>
<dbReference type="STRING" id="7375.A0A0L0C868"/>
<feature type="domain" description="RRM" evidence="4">
    <location>
        <begin position="95"/>
        <end position="172"/>
    </location>
</feature>
<evidence type="ECO:0000259" key="4">
    <source>
        <dbReference type="PROSITE" id="PS50102"/>
    </source>
</evidence>
<feature type="region of interest" description="Disordered" evidence="3">
    <location>
        <begin position="369"/>
        <end position="461"/>
    </location>
</feature>
<feature type="compositionally biased region" description="Polar residues" evidence="3">
    <location>
        <begin position="227"/>
        <end position="252"/>
    </location>
</feature>
<dbReference type="SUPFAM" id="SSF54928">
    <property type="entry name" value="RNA-binding domain, RBD"/>
    <property type="match status" value="1"/>
</dbReference>
<dbReference type="GO" id="GO:0003723">
    <property type="term" value="F:RNA binding"/>
    <property type="evidence" value="ECO:0007669"/>
    <property type="project" value="UniProtKB-UniRule"/>
</dbReference>
<name>A0A0L0C868_LUCCU</name>
<dbReference type="AlphaFoldDB" id="A0A0L0C868"/>
<dbReference type="InterPro" id="IPR000504">
    <property type="entry name" value="RRM_dom"/>
</dbReference>
<dbReference type="PANTHER" id="PTHR23236">
    <property type="entry name" value="EUKARYOTIC TRANSLATION INITIATION FACTOR 4B/4H"/>
    <property type="match status" value="1"/>
</dbReference>
<organism evidence="5 6">
    <name type="scientific">Lucilia cuprina</name>
    <name type="common">Green bottle fly</name>
    <name type="synonym">Australian sheep blowfly</name>
    <dbReference type="NCBI Taxonomy" id="7375"/>
    <lineage>
        <taxon>Eukaryota</taxon>
        <taxon>Metazoa</taxon>
        <taxon>Ecdysozoa</taxon>
        <taxon>Arthropoda</taxon>
        <taxon>Hexapoda</taxon>
        <taxon>Insecta</taxon>
        <taxon>Pterygota</taxon>
        <taxon>Neoptera</taxon>
        <taxon>Endopterygota</taxon>
        <taxon>Diptera</taxon>
        <taxon>Brachycera</taxon>
        <taxon>Muscomorpha</taxon>
        <taxon>Oestroidea</taxon>
        <taxon>Calliphoridae</taxon>
        <taxon>Luciliinae</taxon>
        <taxon>Lucilia</taxon>
    </lineage>
</organism>
<feature type="compositionally biased region" description="Polar residues" evidence="3">
    <location>
        <begin position="170"/>
        <end position="179"/>
    </location>
</feature>
<dbReference type="InterPro" id="IPR035979">
    <property type="entry name" value="RBD_domain_sf"/>
</dbReference>
<keyword evidence="6" id="KW-1185">Reference proteome</keyword>
<feature type="compositionally biased region" description="Basic and acidic residues" evidence="3">
    <location>
        <begin position="253"/>
        <end position="273"/>
    </location>
</feature>
<feature type="compositionally biased region" description="Polar residues" evidence="3">
    <location>
        <begin position="436"/>
        <end position="453"/>
    </location>
</feature>
<dbReference type="PANTHER" id="PTHR23236:SF12">
    <property type="entry name" value="EUKARYOTIC INITIATION FACTOR 4B-RELATED"/>
    <property type="match status" value="1"/>
</dbReference>
<feature type="compositionally biased region" description="Basic and acidic residues" evidence="3">
    <location>
        <begin position="192"/>
        <end position="209"/>
    </location>
</feature>
<dbReference type="OMA" id="KEEDCHY"/>
<dbReference type="EMBL" id="JRES01000881">
    <property type="protein sequence ID" value="KNC27609.1"/>
    <property type="molecule type" value="Genomic_DNA"/>
</dbReference>
<evidence type="ECO:0000256" key="3">
    <source>
        <dbReference type="SAM" id="MobiDB-lite"/>
    </source>
</evidence>